<feature type="region of interest" description="Disordered" evidence="2">
    <location>
        <begin position="386"/>
        <end position="439"/>
    </location>
</feature>
<comment type="similarity">
    <text evidence="1">Belongs to the LytR/CpsA/Psr (LCP) family.</text>
</comment>
<dbReference type="PANTHER" id="PTHR33392:SF6">
    <property type="entry name" value="POLYISOPRENYL-TEICHOIC ACID--PEPTIDOGLYCAN TEICHOIC ACID TRANSFERASE TAGU"/>
    <property type="match status" value="1"/>
</dbReference>
<dbReference type="eggNOG" id="COG1316">
    <property type="taxonomic scope" value="Bacteria"/>
</dbReference>
<sequence length="483" mass="51320">MTSHKESNHDLPNIRGRARSGPKHSLGFRISHRARKAVAISACAAIAFVAAFVAAAAIEILGSVNVVPSVHQLKAGAKTPKPEDIYKGKTLNVLVLGQDTRSGAGNAAIGGDDPEDAENHQSDTAIVAQIAADRSYINLVPIPRDSMVNAPACTTSSGKTIPARHYVMFNSIFATGYQQGGDVASAASCALTAVNTLTGLDVQQFVVADFNGLKDVIDALGGVNICVPQDTWDGYTGVDIKRGLQHLDGTQATQYARMRHGTGTDGSDIMRTTRQQYLIKSLMNEAKSSDVYSNFGKMFQLSKTSLSALQFSQGLGNVMTLYGLADSMQHIDASHVYSRTLPVEPDPDYPQARVRWSSDAKTVWAALRAEKPLTDAELNQVRQQNLDAAGKQAPSQREQGQRPQAQTQTQGAQGTSPSASANQQETPDPKTGLITRGGQLIDPVTGGIVDSEDGTIRDAGSGQYIGIADRYLSATVCAVPAQK</sequence>
<evidence type="ECO:0000256" key="2">
    <source>
        <dbReference type="SAM" id="MobiDB-lite"/>
    </source>
</evidence>
<feature type="region of interest" description="Disordered" evidence="2">
    <location>
        <begin position="1"/>
        <end position="25"/>
    </location>
</feature>
<evidence type="ECO:0000256" key="3">
    <source>
        <dbReference type="SAM" id="Phobius"/>
    </source>
</evidence>
<dbReference type="InterPro" id="IPR004474">
    <property type="entry name" value="LytR_CpsA_psr"/>
</dbReference>
<feature type="transmembrane region" description="Helical" evidence="3">
    <location>
        <begin position="37"/>
        <end position="58"/>
    </location>
</feature>
<dbReference type="KEGG" id="bact:AB656_01480"/>
<proteinExistence type="inferred from homology"/>
<dbReference type="AlphaFoldDB" id="A0A086Z025"/>
<feature type="compositionally biased region" description="Low complexity" evidence="2">
    <location>
        <begin position="395"/>
        <end position="418"/>
    </location>
</feature>
<keyword evidence="6" id="KW-1185">Reference proteome</keyword>
<dbReference type="STRING" id="1437605.AB656_01480"/>
<dbReference type="PATRIC" id="fig|1437605.7.peg.305"/>
<reference evidence="5 6" key="1">
    <citation type="submission" date="2014-03" db="EMBL/GenBank/DDBJ databases">
        <title>Genomics of Bifidobacteria.</title>
        <authorList>
            <person name="Ventura M."/>
            <person name="Milani C."/>
            <person name="Lugli G.A."/>
        </authorList>
    </citation>
    <scope>NUCLEOTIDE SEQUENCE [LARGE SCALE GENOMIC DNA]</scope>
    <source>
        <strain evidence="5 6">DSM 22766</strain>
    </source>
</reference>
<keyword evidence="3" id="KW-0812">Transmembrane</keyword>
<evidence type="ECO:0000313" key="5">
    <source>
        <dbReference type="EMBL" id="KFI39875.1"/>
    </source>
</evidence>
<gene>
    <name evidence="5" type="ORF">BACT_0576</name>
</gene>
<dbReference type="EMBL" id="JGYK01000001">
    <property type="protein sequence ID" value="KFI39875.1"/>
    <property type="molecule type" value="Genomic_DNA"/>
</dbReference>
<comment type="caution">
    <text evidence="5">The sequence shown here is derived from an EMBL/GenBank/DDBJ whole genome shotgun (WGS) entry which is preliminary data.</text>
</comment>
<dbReference type="Pfam" id="PF03816">
    <property type="entry name" value="LytR_cpsA_psr"/>
    <property type="match status" value="1"/>
</dbReference>
<name>A0A086Z025_9BIFI</name>
<dbReference type="Proteomes" id="UP000029015">
    <property type="component" value="Unassembled WGS sequence"/>
</dbReference>
<accession>A0A086Z025</accession>
<evidence type="ECO:0000256" key="1">
    <source>
        <dbReference type="ARBA" id="ARBA00006068"/>
    </source>
</evidence>
<dbReference type="InterPro" id="IPR050922">
    <property type="entry name" value="LytR/CpsA/Psr_CW_biosynth"/>
</dbReference>
<protein>
    <submittedName>
        <fullName evidence="5">Transcriptional regulator</fullName>
    </submittedName>
</protein>
<feature type="domain" description="Cell envelope-related transcriptional attenuator" evidence="4">
    <location>
        <begin position="122"/>
        <end position="287"/>
    </location>
</feature>
<dbReference type="PANTHER" id="PTHR33392">
    <property type="entry name" value="POLYISOPRENYL-TEICHOIC ACID--PEPTIDOGLYCAN TEICHOIC ACID TRANSFERASE TAGU"/>
    <property type="match status" value="1"/>
</dbReference>
<evidence type="ECO:0000259" key="4">
    <source>
        <dbReference type="Pfam" id="PF03816"/>
    </source>
</evidence>
<dbReference type="RefSeq" id="WP_051905234.1">
    <property type="nucleotide sequence ID" value="NZ_CP011786.1"/>
</dbReference>
<keyword evidence="3" id="KW-1133">Transmembrane helix</keyword>
<dbReference type="OrthoDB" id="9782542at2"/>
<organism evidence="5 6">
    <name type="scientific">Bifidobacterium actinocoloniiforme DSM 22766</name>
    <dbReference type="NCBI Taxonomy" id="1437605"/>
    <lineage>
        <taxon>Bacteria</taxon>
        <taxon>Bacillati</taxon>
        <taxon>Actinomycetota</taxon>
        <taxon>Actinomycetes</taxon>
        <taxon>Bifidobacteriales</taxon>
        <taxon>Bifidobacteriaceae</taxon>
        <taxon>Bifidobacterium</taxon>
    </lineage>
</organism>
<dbReference type="NCBIfam" id="TIGR00350">
    <property type="entry name" value="lytR_cpsA_psr"/>
    <property type="match status" value="1"/>
</dbReference>
<keyword evidence="3" id="KW-0472">Membrane</keyword>
<evidence type="ECO:0000313" key="6">
    <source>
        <dbReference type="Proteomes" id="UP000029015"/>
    </source>
</evidence>
<dbReference type="Gene3D" id="3.40.630.190">
    <property type="entry name" value="LCP protein"/>
    <property type="match status" value="1"/>
</dbReference>